<proteinExistence type="predicted"/>
<keyword evidence="3" id="KW-1185">Reference proteome</keyword>
<dbReference type="RefSeq" id="WP_256421545.1">
    <property type="nucleotide sequence ID" value="NZ_JANHDI010000008.1"/>
</dbReference>
<evidence type="ECO:0000256" key="1">
    <source>
        <dbReference type="SAM" id="Phobius"/>
    </source>
</evidence>
<keyword evidence="1" id="KW-0472">Membrane</keyword>
<feature type="transmembrane region" description="Helical" evidence="1">
    <location>
        <begin position="61"/>
        <end position="80"/>
    </location>
</feature>
<dbReference type="InterPro" id="IPR007263">
    <property type="entry name" value="DCC1-like"/>
</dbReference>
<gene>
    <name evidence="2" type="ORF">ACFSBX_01200</name>
</gene>
<feature type="transmembrane region" description="Helical" evidence="1">
    <location>
        <begin position="12"/>
        <end position="30"/>
    </location>
</feature>
<keyword evidence="1" id="KW-0812">Transmembrane</keyword>
<feature type="transmembrane region" description="Helical" evidence="1">
    <location>
        <begin position="169"/>
        <end position="187"/>
    </location>
</feature>
<organism evidence="2 3">
    <name type="scientific">Halobellus rarus</name>
    <dbReference type="NCBI Taxonomy" id="1126237"/>
    <lineage>
        <taxon>Archaea</taxon>
        <taxon>Methanobacteriati</taxon>
        <taxon>Methanobacteriota</taxon>
        <taxon>Stenosarchaea group</taxon>
        <taxon>Halobacteria</taxon>
        <taxon>Halobacteriales</taxon>
        <taxon>Haloferacaceae</taxon>
        <taxon>Halobellus</taxon>
    </lineage>
</organism>
<evidence type="ECO:0000313" key="3">
    <source>
        <dbReference type="Proteomes" id="UP001597085"/>
    </source>
</evidence>
<dbReference type="Proteomes" id="UP001597085">
    <property type="component" value="Unassembled WGS sequence"/>
</dbReference>
<feature type="transmembrane region" description="Helical" evidence="1">
    <location>
        <begin position="216"/>
        <end position="236"/>
    </location>
</feature>
<sequence length="414" mass="46314">MFANYFDDDRRSSPINLAVARWVLGVWLAWKTVFYDWPLLLSGVSRAMAHDEFDPLIPLSIPWILTVEKWLLIGFVLLVIVGYRIRVTALVSAALAAHLGVIRGTVVSSGEVNSLFIGSAFLVFIALYPEDDVLSVDGLRKARSQSLDSLVARLKSDEDRSYRMSAMKYSLLTLAILFFSTGASKVVDGGGPGFVAPDNLSRLVFLRTYVYPWNDIPLLLVEHPFLGVLGGIGTLVLEFGFLVAVLVGVSITPFVVGLVLFTLSNVVLLGIFFVDNLFFLAVFAAFDGAYRRLALDREIDLVFDEHCLFCARSLYPFKLLDIDGTVTFYSQYDAPDACTERSEVDLGRAMYVFDGQSGYEGYEAFRELLRQNRLFSPLVWVMGLPPARSVGRRVYRYVADNRSRHFACRPAELE</sequence>
<accession>A0ABD6CJX8</accession>
<name>A0ABD6CJX8_9EURY</name>
<evidence type="ECO:0000313" key="2">
    <source>
        <dbReference type="EMBL" id="MFD1597581.1"/>
    </source>
</evidence>
<dbReference type="AlphaFoldDB" id="A0ABD6CJX8"/>
<reference evidence="2 3" key="1">
    <citation type="journal article" date="2019" name="Int. J. Syst. Evol. Microbiol.">
        <title>The Global Catalogue of Microorganisms (GCM) 10K type strain sequencing project: providing services to taxonomists for standard genome sequencing and annotation.</title>
        <authorList>
            <consortium name="The Broad Institute Genomics Platform"/>
            <consortium name="The Broad Institute Genome Sequencing Center for Infectious Disease"/>
            <person name="Wu L."/>
            <person name="Ma J."/>
        </authorList>
    </citation>
    <scope>NUCLEOTIDE SEQUENCE [LARGE SCALE GENOMIC DNA]</scope>
    <source>
        <strain evidence="2 3">CGMCC 1.12121</strain>
    </source>
</reference>
<dbReference type="Pfam" id="PF04134">
    <property type="entry name" value="DCC1-like"/>
    <property type="match status" value="1"/>
</dbReference>
<comment type="caution">
    <text evidence="2">The sequence shown here is derived from an EMBL/GenBank/DDBJ whole genome shotgun (WGS) entry which is preliminary data.</text>
</comment>
<protein>
    <submittedName>
        <fullName evidence="2">DCC1-like thiol-disulfide oxidoreductase family protein</fullName>
    </submittedName>
</protein>
<dbReference type="EMBL" id="JBHUDK010000002">
    <property type="protein sequence ID" value="MFD1597581.1"/>
    <property type="molecule type" value="Genomic_DNA"/>
</dbReference>
<keyword evidence="1" id="KW-1133">Transmembrane helix</keyword>